<feature type="domain" description="Peptidase S1" evidence="9">
    <location>
        <begin position="37"/>
        <end position="261"/>
    </location>
</feature>
<keyword evidence="3 8" id="KW-0732">Signal</keyword>
<dbReference type="FunFam" id="2.40.10.10:FF:000164">
    <property type="entry name" value="Jonah 66Cii"/>
    <property type="match status" value="1"/>
</dbReference>
<dbReference type="PROSITE" id="PS50240">
    <property type="entry name" value="TRYPSIN_DOM"/>
    <property type="match status" value="1"/>
</dbReference>
<comment type="similarity">
    <text evidence="1">Belongs to the peptidase S1 family.</text>
</comment>
<dbReference type="PRINTS" id="PR00722">
    <property type="entry name" value="CHYMOTRYPSIN"/>
</dbReference>
<dbReference type="AlphaFoldDB" id="A0A0M5JB02"/>
<dbReference type="InterPro" id="IPR043504">
    <property type="entry name" value="Peptidase_S1_PA_chymotrypsin"/>
</dbReference>
<feature type="signal peptide" evidence="8">
    <location>
        <begin position="1"/>
        <end position="15"/>
    </location>
</feature>
<dbReference type="SMART" id="SM00020">
    <property type="entry name" value="Tryp_SPc"/>
    <property type="match status" value="1"/>
</dbReference>
<dbReference type="PANTHER" id="PTHR24276:SF98">
    <property type="entry name" value="FI18310P1-RELATED"/>
    <property type="match status" value="1"/>
</dbReference>
<gene>
    <name evidence="10" type="ORF">Dbus_chr3Lg834</name>
</gene>
<evidence type="ECO:0000256" key="2">
    <source>
        <dbReference type="ARBA" id="ARBA00022670"/>
    </source>
</evidence>
<evidence type="ECO:0000259" key="9">
    <source>
        <dbReference type="PROSITE" id="PS50240"/>
    </source>
</evidence>
<evidence type="ECO:0000256" key="3">
    <source>
        <dbReference type="ARBA" id="ARBA00022729"/>
    </source>
</evidence>
<dbReference type="SUPFAM" id="SSF50494">
    <property type="entry name" value="Trypsin-like serine proteases"/>
    <property type="match status" value="1"/>
</dbReference>
<evidence type="ECO:0000256" key="6">
    <source>
        <dbReference type="ARBA" id="ARBA00023145"/>
    </source>
</evidence>
<keyword evidence="6" id="KW-0865">Zymogen</keyword>
<proteinExistence type="inferred from homology"/>
<evidence type="ECO:0000313" key="10">
    <source>
        <dbReference type="EMBL" id="ALC43668.1"/>
    </source>
</evidence>
<dbReference type="Gene3D" id="2.40.10.10">
    <property type="entry name" value="Trypsin-like serine proteases"/>
    <property type="match status" value="2"/>
</dbReference>
<dbReference type="Pfam" id="PF00089">
    <property type="entry name" value="Trypsin"/>
    <property type="match status" value="1"/>
</dbReference>
<protein>
    <submittedName>
        <fullName evidence="10">CG18180</fullName>
    </submittedName>
</protein>
<evidence type="ECO:0000256" key="4">
    <source>
        <dbReference type="ARBA" id="ARBA00022801"/>
    </source>
</evidence>
<feature type="chain" id="PRO_5012136064" evidence="8">
    <location>
        <begin position="16"/>
        <end position="264"/>
    </location>
</feature>
<dbReference type="OrthoDB" id="5565075at2759"/>
<dbReference type="CDD" id="cd00190">
    <property type="entry name" value="Tryp_SPc"/>
    <property type="match status" value="1"/>
</dbReference>
<accession>A0A0M5JB02</accession>
<evidence type="ECO:0000256" key="5">
    <source>
        <dbReference type="ARBA" id="ARBA00022825"/>
    </source>
</evidence>
<evidence type="ECO:0000256" key="8">
    <source>
        <dbReference type="SAM" id="SignalP"/>
    </source>
</evidence>
<dbReference type="InterPro" id="IPR033116">
    <property type="entry name" value="TRYPSIN_SER"/>
</dbReference>
<dbReference type="InterPro" id="IPR009003">
    <property type="entry name" value="Peptidase_S1_PA"/>
</dbReference>
<sequence length="264" mass="29078">MKLLLLVCSVAFVAASGNDNDTYHLSEQEQPQPENIITNGYPAYEGKAPYIVGLMIGRDNSNVRSVCGGSIIAHTWVLTARHCLTSADYADIHYGSNRGWQGQFYHKVRKQHFILHHNEQNDVAVIRTPNVDFTSLVNKVQLPKLSQRNERFVNWWAVACGWGGMANGKLADWLQCIDIQIISNEECARTYGSLPNQVLCTRTTGGTATCGGDSGGPLVTHDNPILVGITAFGVSGACDAGNPDGYMRVTHYLDWIREKTGVFY</sequence>
<name>A0A0M5JB02_DROBS</name>
<dbReference type="OMA" id="TIISNTW"/>
<evidence type="ECO:0000256" key="1">
    <source>
        <dbReference type="ARBA" id="ARBA00007664"/>
    </source>
</evidence>
<keyword evidence="2" id="KW-0645">Protease</keyword>
<organism evidence="10 11">
    <name type="scientific">Drosophila busckii</name>
    <name type="common">Fruit fly</name>
    <dbReference type="NCBI Taxonomy" id="30019"/>
    <lineage>
        <taxon>Eukaryota</taxon>
        <taxon>Metazoa</taxon>
        <taxon>Ecdysozoa</taxon>
        <taxon>Arthropoda</taxon>
        <taxon>Hexapoda</taxon>
        <taxon>Insecta</taxon>
        <taxon>Pterygota</taxon>
        <taxon>Neoptera</taxon>
        <taxon>Endopterygota</taxon>
        <taxon>Diptera</taxon>
        <taxon>Brachycera</taxon>
        <taxon>Muscomorpha</taxon>
        <taxon>Ephydroidea</taxon>
        <taxon>Drosophilidae</taxon>
        <taxon>Drosophila</taxon>
    </lineage>
</organism>
<dbReference type="GO" id="GO:0006508">
    <property type="term" value="P:proteolysis"/>
    <property type="evidence" value="ECO:0007669"/>
    <property type="project" value="UniProtKB-KW"/>
</dbReference>
<evidence type="ECO:0000313" key="11">
    <source>
        <dbReference type="Proteomes" id="UP000494163"/>
    </source>
</evidence>
<dbReference type="PROSITE" id="PS00135">
    <property type="entry name" value="TRYPSIN_SER"/>
    <property type="match status" value="1"/>
</dbReference>
<dbReference type="InterPro" id="IPR050430">
    <property type="entry name" value="Peptidase_S1"/>
</dbReference>
<dbReference type="SMR" id="A0A0M5JB02"/>
<dbReference type="EMBL" id="CP012525">
    <property type="protein sequence ID" value="ALC43668.1"/>
    <property type="molecule type" value="Genomic_DNA"/>
</dbReference>
<dbReference type="Proteomes" id="UP000494163">
    <property type="component" value="Chromosome 3L"/>
</dbReference>
<dbReference type="PANTHER" id="PTHR24276">
    <property type="entry name" value="POLYSERASE-RELATED"/>
    <property type="match status" value="1"/>
</dbReference>
<reference evidence="10 11" key="1">
    <citation type="submission" date="2015-08" db="EMBL/GenBank/DDBJ databases">
        <title>Ancestral chromatin configuration constrains chromatin evolution on differentiating sex chromosomes in Drosophila.</title>
        <authorList>
            <person name="Zhou Q."/>
            <person name="Bachtrog D."/>
        </authorList>
    </citation>
    <scope>NUCLEOTIDE SEQUENCE [LARGE SCALE GENOMIC DNA]</scope>
    <source>
        <tissue evidence="10">Whole larvae</tissue>
    </source>
</reference>
<dbReference type="InterPro" id="IPR001254">
    <property type="entry name" value="Trypsin_dom"/>
</dbReference>
<keyword evidence="7" id="KW-1015">Disulfide bond</keyword>
<dbReference type="STRING" id="30019.A0A0M5JB02"/>
<dbReference type="InterPro" id="IPR001314">
    <property type="entry name" value="Peptidase_S1A"/>
</dbReference>
<evidence type="ECO:0000256" key="7">
    <source>
        <dbReference type="ARBA" id="ARBA00023157"/>
    </source>
</evidence>
<dbReference type="GO" id="GO:0004252">
    <property type="term" value="F:serine-type endopeptidase activity"/>
    <property type="evidence" value="ECO:0007669"/>
    <property type="project" value="InterPro"/>
</dbReference>
<keyword evidence="4" id="KW-0378">Hydrolase</keyword>
<keyword evidence="5" id="KW-0720">Serine protease</keyword>
<keyword evidence="11" id="KW-1185">Reference proteome</keyword>